<dbReference type="NCBIfam" id="TIGR01072">
    <property type="entry name" value="murA"/>
    <property type="match status" value="1"/>
</dbReference>
<dbReference type="GO" id="GO:0019277">
    <property type="term" value="P:UDP-N-acetylgalactosamine biosynthetic process"/>
    <property type="evidence" value="ECO:0007669"/>
    <property type="project" value="InterPro"/>
</dbReference>
<feature type="binding site" evidence="12">
    <location>
        <begin position="25"/>
        <end position="26"/>
    </location>
    <ligand>
        <name>phosphoenolpyruvate</name>
        <dbReference type="ChEBI" id="CHEBI:58702"/>
    </ligand>
</feature>
<feature type="active site" description="Proton donor" evidence="12">
    <location>
        <position position="120"/>
    </location>
</feature>
<dbReference type="GO" id="GO:0071555">
    <property type="term" value="P:cell wall organization"/>
    <property type="evidence" value="ECO:0007669"/>
    <property type="project" value="UniProtKB-KW"/>
</dbReference>
<evidence type="ECO:0000256" key="2">
    <source>
        <dbReference type="ARBA" id="ARBA00004752"/>
    </source>
</evidence>
<dbReference type="AlphaFoldDB" id="B6WAH4"/>
<dbReference type="InterPro" id="IPR005750">
    <property type="entry name" value="UDP_GlcNAc_COvinyl_MurA"/>
</dbReference>
<evidence type="ECO:0000256" key="11">
    <source>
        <dbReference type="ARBA" id="ARBA00047527"/>
    </source>
</evidence>
<dbReference type="GO" id="GO:0008360">
    <property type="term" value="P:regulation of cell shape"/>
    <property type="evidence" value="ECO:0007669"/>
    <property type="project" value="UniProtKB-KW"/>
</dbReference>
<comment type="caution">
    <text evidence="12">Lacks conserved residue(s) required for the propagation of feature annotation.</text>
</comment>
<dbReference type="eggNOG" id="COG0766">
    <property type="taxonomic scope" value="Bacteria"/>
</dbReference>
<evidence type="ECO:0000259" key="13">
    <source>
        <dbReference type="Pfam" id="PF00275"/>
    </source>
</evidence>
<dbReference type="UniPathway" id="UPA00219"/>
<keyword evidence="4 12" id="KW-0132">Cell division</keyword>
<sequence length="426" mass="46078">MNNEEILVVRKNGPLHGEVYISGAKNSALPILAASLLASEEVILDEVPKLKDIEVMVEILRSLNAKVEYLTETTLKIDSSNVNKFETPFELMDKMRASFIVMGPLLSKFGHAVTKAPGGCNIGKRPIDLHLKGFEALGAKTTMNNEEISSKAKNGLKGEVIYLDFPSVGATENIMMAATLAEGETVIENAAKEPEIVDLASFLSKMGAKITGAGTSNIIIKGVEKLRGTRHTIVPDRIEAATYMLAAAITGGDITVKNVLGSHIRPIIAKLIEIGVEIDEVEDEDIIRVKASKKLKPTNIKTLPYPGFPTDAQSQFMALMTVCKGESSVVETVFENRFMHVDELKKMGAAIITEGNRAVIVGVDKLHGAEVKATDLRAGAALILAGLIADGETKISDIYHIDRGYSDLIEKFTKLGALIERKQVNK</sequence>
<evidence type="ECO:0000256" key="4">
    <source>
        <dbReference type="ARBA" id="ARBA00022618"/>
    </source>
</evidence>
<evidence type="ECO:0000256" key="9">
    <source>
        <dbReference type="ARBA" id="ARBA00023316"/>
    </source>
</evidence>
<feature type="binding site" evidence="12">
    <location>
        <position position="333"/>
    </location>
    <ligand>
        <name>UDP-N-acetyl-alpha-D-glucosamine</name>
        <dbReference type="ChEBI" id="CHEBI:57705"/>
    </ligand>
</feature>
<dbReference type="GO" id="GO:0009252">
    <property type="term" value="P:peptidoglycan biosynthetic process"/>
    <property type="evidence" value="ECO:0007669"/>
    <property type="project" value="UniProtKB-UniRule"/>
</dbReference>
<dbReference type="EMBL" id="ABXA01000043">
    <property type="protein sequence ID" value="EEB35506.1"/>
    <property type="molecule type" value="Genomic_DNA"/>
</dbReference>
<evidence type="ECO:0000313" key="14">
    <source>
        <dbReference type="EMBL" id="EEB35506.1"/>
    </source>
</evidence>
<feature type="binding site" evidence="12">
    <location>
        <position position="311"/>
    </location>
    <ligand>
        <name>UDP-N-acetyl-alpha-D-glucosamine</name>
        <dbReference type="ChEBI" id="CHEBI:57705"/>
    </ligand>
</feature>
<dbReference type="InterPro" id="IPR013792">
    <property type="entry name" value="RNA3'P_cycl/enolpyr_Trfase_a/b"/>
</dbReference>
<evidence type="ECO:0000256" key="5">
    <source>
        <dbReference type="ARBA" id="ARBA00022679"/>
    </source>
</evidence>
<comment type="similarity">
    <text evidence="10 12">Belongs to the EPSP synthase family. MurA subfamily.</text>
</comment>
<reference evidence="14 15" key="1">
    <citation type="submission" date="2008-09" db="EMBL/GenBank/DDBJ databases">
        <authorList>
            <person name="Fulton L."/>
            <person name="Clifton S."/>
            <person name="Fulton B."/>
            <person name="Xu J."/>
            <person name="Minx P."/>
            <person name="Pepin K.H."/>
            <person name="Johnson M."/>
            <person name="Thiruvilangam P."/>
            <person name="Bhonagiri V."/>
            <person name="Nash W.E."/>
            <person name="Mardis E.R."/>
            <person name="Wilson R.K."/>
        </authorList>
    </citation>
    <scope>NUCLEOTIDE SEQUENCE [LARGE SCALE GENOMIC DNA]</scope>
    <source>
        <strain evidence="14 15">DSM 7454</strain>
    </source>
</reference>
<dbReference type="InterPro" id="IPR050068">
    <property type="entry name" value="MurA_subfamily"/>
</dbReference>
<protein>
    <recommendedName>
        <fullName evidence="12">UDP-N-acetylglucosamine 1-carboxyvinyltransferase</fullName>
        <ecNumber evidence="12">2.5.1.7</ecNumber>
    </recommendedName>
    <alternativeName>
        <fullName evidence="12">Enoylpyruvate transferase</fullName>
    </alternativeName>
    <alternativeName>
        <fullName evidence="12">UDP-N-acetylglucosamine enolpyruvyl transferase</fullName>
        <shortName evidence="12">EPT</shortName>
    </alternativeName>
</protein>
<proteinExistence type="inferred from homology"/>
<dbReference type="STRING" id="561177.ANHYDRO_01690"/>
<reference evidence="14 15" key="2">
    <citation type="submission" date="2008-10" db="EMBL/GenBank/DDBJ databases">
        <title>Draft genome sequence of Anaerococcus hydrogenalis (DSM 7454).</title>
        <authorList>
            <person name="Sudarsanam P."/>
            <person name="Ley R."/>
            <person name="Guruge J."/>
            <person name="Turnbaugh P.J."/>
            <person name="Mahowald M."/>
            <person name="Liep D."/>
            <person name="Gordon J."/>
        </authorList>
    </citation>
    <scope>NUCLEOTIDE SEQUENCE [LARGE SCALE GENOMIC DNA]</scope>
    <source>
        <strain evidence="14 15">DSM 7454</strain>
    </source>
</reference>
<dbReference type="PANTHER" id="PTHR43783">
    <property type="entry name" value="UDP-N-ACETYLGLUCOSAMINE 1-CARBOXYVINYLTRANSFERASE"/>
    <property type="match status" value="1"/>
</dbReference>
<comment type="caution">
    <text evidence="14">The sequence shown here is derived from an EMBL/GenBank/DDBJ whole genome shotgun (WGS) entry which is preliminary data.</text>
</comment>
<dbReference type="NCBIfam" id="NF006873">
    <property type="entry name" value="PRK09369.1"/>
    <property type="match status" value="1"/>
</dbReference>
<comment type="catalytic activity">
    <reaction evidence="11 12">
        <text>phosphoenolpyruvate + UDP-N-acetyl-alpha-D-glucosamine = UDP-N-acetyl-3-O-(1-carboxyvinyl)-alpha-D-glucosamine + phosphate</text>
        <dbReference type="Rhea" id="RHEA:18681"/>
        <dbReference type="ChEBI" id="CHEBI:43474"/>
        <dbReference type="ChEBI" id="CHEBI:57705"/>
        <dbReference type="ChEBI" id="CHEBI:58702"/>
        <dbReference type="ChEBI" id="CHEBI:68483"/>
        <dbReference type="EC" id="2.5.1.7"/>
    </reaction>
</comment>
<comment type="function">
    <text evidence="12">Cell wall formation. Adds enolpyruvyl to UDP-N-acetylglucosamine.</text>
</comment>
<gene>
    <name evidence="12 14" type="primary">murA</name>
    <name evidence="14" type="ORF">ANHYDRO_01690</name>
</gene>
<dbReference type="Pfam" id="PF00275">
    <property type="entry name" value="EPSP_synthase"/>
    <property type="match status" value="1"/>
</dbReference>
<evidence type="ECO:0000256" key="3">
    <source>
        <dbReference type="ARBA" id="ARBA00022490"/>
    </source>
</evidence>
<keyword evidence="9 12" id="KW-0961">Cell wall biogenesis/degradation</keyword>
<organism evidence="14 15">
    <name type="scientific">Anaerococcus hydrogenalis DSM 7454</name>
    <dbReference type="NCBI Taxonomy" id="561177"/>
    <lineage>
        <taxon>Bacteria</taxon>
        <taxon>Bacillati</taxon>
        <taxon>Bacillota</taxon>
        <taxon>Tissierellia</taxon>
        <taxon>Tissierellales</taxon>
        <taxon>Peptoniphilaceae</taxon>
        <taxon>Anaerococcus</taxon>
    </lineage>
</organism>
<keyword evidence="8 12" id="KW-0131">Cell cycle</keyword>
<evidence type="ECO:0000256" key="1">
    <source>
        <dbReference type="ARBA" id="ARBA00004496"/>
    </source>
</evidence>
<evidence type="ECO:0000256" key="12">
    <source>
        <dbReference type="HAMAP-Rule" id="MF_00111"/>
    </source>
</evidence>
<evidence type="ECO:0000313" key="15">
    <source>
        <dbReference type="Proteomes" id="UP000005451"/>
    </source>
</evidence>
<feature type="domain" description="Enolpyruvate transferase" evidence="13">
    <location>
        <begin position="10"/>
        <end position="411"/>
    </location>
</feature>
<dbReference type="GO" id="GO:0008760">
    <property type="term" value="F:UDP-N-acetylglucosamine 1-carboxyvinyltransferase activity"/>
    <property type="evidence" value="ECO:0007669"/>
    <property type="project" value="UniProtKB-UniRule"/>
</dbReference>
<keyword evidence="5 12" id="KW-0808">Transferase</keyword>
<evidence type="ECO:0000256" key="10">
    <source>
        <dbReference type="ARBA" id="ARBA00038367"/>
    </source>
</evidence>
<dbReference type="Gene3D" id="3.65.10.10">
    <property type="entry name" value="Enolpyruvate transferase domain"/>
    <property type="match status" value="2"/>
</dbReference>
<dbReference type="SUPFAM" id="SSF55205">
    <property type="entry name" value="EPT/RTPC-like"/>
    <property type="match status" value="1"/>
</dbReference>
<keyword evidence="3 12" id="KW-0963">Cytoplasm</keyword>
<dbReference type="FunFam" id="3.65.10.10:FF:000001">
    <property type="entry name" value="UDP-N-acetylglucosamine 1-carboxyvinyltransferase"/>
    <property type="match status" value="1"/>
</dbReference>
<comment type="subcellular location">
    <subcellularLocation>
        <location evidence="1 12">Cytoplasm</location>
    </subcellularLocation>
</comment>
<keyword evidence="7 12" id="KW-0573">Peptidoglycan synthesis</keyword>
<feature type="binding site" evidence="12">
    <location>
        <position position="96"/>
    </location>
    <ligand>
        <name>UDP-N-acetyl-alpha-D-glucosamine</name>
        <dbReference type="ChEBI" id="CHEBI:57705"/>
    </ligand>
</feature>
<feature type="binding site" evidence="12">
    <location>
        <begin position="125"/>
        <end position="129"/>
    </location>
    <ligand>
        <name>UDP-N-acetyl-alpha-D-glucosamine</name>
        <dbReference type="ChEBI" id="CHEBI:57705"/>
    </ligand>
</feature>
<dbReference type="GO" id="GO:0051301">
    <property type="term" value="P:cell division"/>
    <property type="evidence" value="ECO:0007669"/>
    <property type="project" value="UniProtKB-KW"/>
</dbReference>
<accession>B6WAH4</accession>
<keyword evidence="6 12" id="KW-0133">Cell shape</keyword>
<dbReference type="GO" id="GO:0005737">
    <property type="term" value="C:cytoplasm"/>
    <property type="evidence" value="ECO:0007669"/>
    <property type="project" value="UniProtKB-SubCell"/>
</dbReference>
<dbReference type="EC" id="2.5.1.7" evidence="12"/>
<feature type="modified residue" description="2-(S-cysteinyl)pyruvic acid O-phosphothioketal" evidence="12">
    <location>
        <position position="120"/>
    </location>
</feature>
<dbReference type="InterPro" id="IPR001986">
    <property type="entry name" value="Enolpyruvate_Tfrase_dom"/>
</dbReference>
<dbReference type="PANTHER" id="PTHR43783:SF1">
    <property type="entry name" value="UDP-N-ACETYLGLUCOSAMINE 1-CARBOXYVINYLTRANSFERASE"/>
    <property type="match status" value="1"/>
</dbReference>
<dbReference type="InterPro" id="IPR036968">
    <property type="entry name" value="Enolpyruvate_Tfrase_sf"/>
</dbReference>
<evidence type="ECO:0000256" key="6">
    <source>
        <dbReference type="ARBA" id="ARBA00022960"/>
    </source>
</evidence>
<name>B6WAH4_9FIRM</name>
<evidence type="ECO:0000256" key="7">
    <source>
        <dbReference type="ARBA" id="ARBA00022984"/>
    </source>
</evidence>
<keyword evidence="12" id="KW-0670">Pyruvate</keyword>
<dbReference type="HAMAP" id="MF_00111">
    <property type="entry name" value="MurA"/>
    <property type="match status" value="1"/>
</dbReference>
<dbReference type="Proteomes" id="UP000005451">
    <property type="component" value="Unassembled WGS sequence"/>
</dbReference>
<comment type="pathway">
    <text evidence="2 12">Cell wall biogenesis; peptidoglycan biosynthesis.</text>
</comment>
<evidence type="ECO:0000256" key="8">
    <source>
        <dbReference type="ARBA" id="ARBA00023306"/>
    </source>
</evidence>
<dbReference type="RefSeq" id="WP_004815200.1">
    <property type="nucleotide sequence ID" value="NZ_ABXA01000043.1"/>
</dbReference>
<dbReference type="CDD" id="cd01555">
    <property type="entry name" value="UdpNAET"/>
    <property type="match status" value="1"/>
</dbReference>